<dbReference type="InterPro" id="IPR013783">
    <property type="entry name" value="Ig-like_fold"/>
</dbReference>
<dbReference type="PANTHER" id="PTHR42732:SF1">
    <property type="entry name" value="BETA-MANNOSIDASE"/>
    <property type="match status" value="1"/>
</dbReference>
<evidence type="ECO:0000256" key="2">
    <source>
        <dbReference type="ARBA" id="ARBA00022801"/>
    </source>
</evidence>
<feature type="domain" description="Glycosyl hydrolases family 2 sugar binding" evidence="6">
    <location>
        <begin position="173"/>
        <end position="271"/>
    </location>
</feature>
<dbReference type="InterPro" id="IPR040605">
    <property type="entry name" value="Glyco_hydro2_dom5"/>
</dbReference>
<dbReference type="InterPro" id="IPR017853">
    <property type="entry name" value="GH"/>
</dbReference>
<dbReference type="GO" id="GO:0005975">
    <property type="term" value="P:carbohydrate metabolic process"/>
    <property type="evidence" value="ECO:0007669"/>
    <property type="project" value="InterPro"/>
</dbReference>
<keyword evidence="2 9" id="KW-0378">Hydrolase</keyword>
<dbReference type="Gene3D" id="3.20.20.80">
    <property type="entry name" value="Glycosidases"/>
    <property type="match status" value="1"/>
</dbReference>
<keyword evidence="4" id="KW-0812">Transmembrane</keyword>
<proteinExistence type="inferred from homology"/>
<dbReference type="AlphaFoldDB" id="A0A4Y9T040"/>
<dbReference type="OrthoDB" id="53299at2"/>
<dbReference type="SUPFAM" id="SSF49303">
    <property type="entry name" value="beta-Galactosidase/glucuronidase domain"/>
    <property type="match status" value="1"/>
</dbReference>
<dbReference type="Gene3D" id="2.60.40.10">
    <property type="entry name" value="Immunoglobulins"/>
    <property type="match status" value="3"/>
</dbReference>
<evidence type="ECO:0000256" key="4">
    <source>
        <dbReference type="SAM" id="Phobius"/>
    </source>
</evidence>
<dbReference type="SUPFAM" id="SSF51445">
    <property type="entry name" value="(Trans)glycosidases"/>
    <property type="match status" value="1"/>
</dbReference>
<dbReference type="SUPFAM" id="SSF49785">
    <property type="entry name" value="Galactose-binding domain-like"/>
    <property type="match status" value="1"/>
</dbReference>
<dbReference type="InterPro" id="IPR051913">
    <property type="entry name" value="GH2_Domain-Containing"/>
</dbReference>
<dbReference type="InterPro" id="IPR006102">
    <property type="entry name" value="Ig-like_GH2"/>
</dbReference>
<comment type="caution">
    <text evidence="9">The sequence shown here is derived from an EMBL/GenBank/DDBJ whole genome shotgun (WGS) entry which is preliminary data.</text>
</comment>
<accession>A0A4Y9T040</accession>
<evidence type="ECO:0000256" key="3">
    <source>
        <dbReference type="ARBA" id="ARBA00023295"/>
    </source>
</evidence>
<evidence type="ECO:0000259" key="6">
    <source>
        <dbReference type="Pfam" id="PF02837"/>
    </source>
</evidence>
<feature type="domain" description="DUF4982" evidence="7">
    <location>
        <begin position="765"/>
        <end position="823"/>
    </location>
</feature>
<dbReference type="Pfam" id="PF16355">
    <property type="entry name" value="DUF4982"/>
    <property type="match status" value="1"/>
</dbReference>
<evidence type="ECO:0000313" key="9">
    <source>
        <dbReference type="EMBL" id="TFW30855.1"/>
    </source>
</evidence>
<keyword evidence="4" id="KW-1133">Transmembrane helix</keyword>
<name>A0A4Y9T040_9BURK</name>
<feature type="domain" description="Glycoside hydrolase family 2 immunoglobulin-like beta-sandwich" evidence="5">
    <location>
        <begin position="363"/>
        <end position="468"/>
    </location>
</feature>
<dbReference type="Proteomes" id="UP000297258">
    <property type="component" value="Unassembled WGS sequence"/>
</dbReference>
<comment type="similarity">
    <text evidence="1">Belongs to the glycosyl hydrolase 2 family.</text>
</comment>
<keyword evidence="3" id="KW-0326">Glycosidase</keyword>
<reference evidence="9 10" key="1">
    <citation type="submission" date="2019-03" db="EMBL/GenBank/DDBJ databases">
        <title>Draft genome of Massilia hortus sp. nov., a novel bacterial species of the Oxalobacteraceae family.</title>
        <authorList>
            <person name="Peta V."/>
            <person name="Raths R."/>
            <person name="Bucking H."/>
        </authorList>
    </citation>
    <scope>NUCLEOTIDE SEQUENCE [LARGE SCALE GENOMIC DNA]</scope>
    <source>
        <strain evidence="9 10">ONC3</strain>
    </source>
</reference>
<dbReference type="Pfam" id="PF00703">
    <property type="entry name" value="Glyco_hydro_2"/>
    <property type="match status" value="1"/>
</dbReference>
<dbReference type="InterPro" id="IPR008979">
    <property type="entry name" value="Galactose-bd-like_sf"/>
</dbReference>
<dbReference type="InterPro" id="IPR036156">
    <property type="entry name" value="Beta-gal/glucu_dom_sf"/>
</dbReference>
<evidence type="ECO:0000259" key="5">
    <source>
        <dbReference type="Pfam" id="PF00703"/>
    </source>
</evidence>
<dbReference type="Pfam" id="PF18565">
    <property type="entry name" value="Glyco_hydro2_C5"/>
    <property type="match status" value="1"/>
</dbReference>
<gene>
    <name evidence="9" type="ORF">E4O92_15430</name>
</gene>
<dbReference type="PANTHER" id="PTHR42732">
    <property type="entry name" value="BETA-GALACTOSIDASE"/>
    <property type="match status" value="1"/>
</dbReference>
<feature type="transmembrane region" description="Helical" evidence="4">
    <location>
        <begin position="122"/>
        <end position="141"/>
    </location>
</feature>
<evidence type="ECO:0000313" key="10">
    <source>
        <dbReference type="Proteomes" id="UP000297258"/>
    </source>
</evidence>
<dbReference type="InterPro" id="IPR006104">
    <property type="entry name" value="Glyco_hydro_2_N"/>
</dbReference>
<keyword evidence="4" id="KW-0472">Membrane</keyword>
<feature type="domain" description="Glycoside hydrolase family 2" evidence="8">
    <location>
        <begin position="849"/>
        <end position="939"/>
    </location>
</feature>
<evidence type="ECO:0000259" key="8">
    <source>
        <dbReference type="Pfam" id="PF18565"/>
    </source>
</evidence>
<keyword evidence="10" id="KW-1185">Reference proteome</keyword>
<protein>
    <submittedName>
        <fullName evidence="9">Glycoside hydrolase family 2 protein</fullName>
    </submittedName>
</protein>
<dbReference type="InterPro" id="IPR032311">
    <property type="entry name" value="DUF4982"/>
</dbReference>
<organism evidence="9 10">
    <name type="scientific">Massilia horti</name>
    <dbReference type="NCBI Taxonomy" id="2562153"/>
    <lineage>
        <taxon>Bacteria</taxon>
        <taxon>Pseudomonadati</taxon>
        <taxon>Pseudomonadota</taxon>
        <taxon>Betaproteobacteria</taxon>
        <taxon>Burkholderiales</taxon>
        <taxon>Oxalobacteraceae</taxon>
        <taxon>Telluria group</taxon>
        <taxon>Massilia</taxon>
    </lineage>
</organism>
<sequence length="1128" mass="122914">MWTTSPLRPMGLRRKASRCRRPLQRLCLSPKPWLLTLFIERNTLIRRLIVFQPDRPHASPALRLPQQRGPDFPRVLRRAAVPCCARARRSTHRCTASCTGRCCAPIQAAGAITKGRILKRTYAVLLSLFFSLAYSAAWAGARAITDFNPGWKFIKADPAGAEAPQFDDAKWTTVSAPHTFNDIDTFDNWSLPGHRGEQQQWSGRTWYRKTFTAPSAWNGKKVFIEFEAVRQVAQVYLNGVKLGVAKGGFTPFGFDLTPHLKIGRRNILAVMADNRFAKDPLDPHAAPQAATTAASHPVLGELTKQQMASIPDTLEELQADQIPWNNPHWHPAHGGIYRNVRLIVTDPLHITLPLFSFLQTEGPYVYADAIKEESAQIHFEVPLANGRAHAEAVTVAAEVFDAAGASVLRVTGEAGRIAPGASKTVSLSGQLAHPRLWEPAYPHLYRVALTLTVNGKVIDGADVPLGIRVIRWDRNTGLWVNGIHTRLHGWGQKPTNEWPGLGAALPDWMHDYTMQMMKDAGGNFIRWGHVPGGPAQIAAGDRLGLIADQPGGDGESDTRGGAWELRLANFRDVLIYYRNSPSIFIWEGGNQKVSREHAAALRALMDQYDPHGGRAYAHRRADAVTAEFMDVGIGTEGGREIARLPVVEGEYNREESPRRVWDDQSPPNFGYPEAKGQAYQLTSEQFAVNQVQHYVGKLGAPDHAGGANWLFSDSTSGGRVAVEVARAGGEVDGVRLPKEAYYVCQVMYDAAPRVHVIGHWSYPAGTKKTVYVVANTGGEVELFVNGRSLGRAQPENGFLYRFVDVAFEPGHISAVAYDKTGKQSARADKQTAGPAAALKLTPITGPGGWRADGADIVLFDVEAVDAQGRRVPTFQQRVDFALTGEGVWRGGYNSGKIDSINHLYLDLESGINRVAVRSTGKPGQITLRVSGQGLQPGTATARSHAASGMRPAVAPALPVTSVPHPGLDFVPSAGDTAPIQAGFAGRFIKTFSYAGPRGYIVHVETDARAGRNAYVDGDSALPDLPPQMAGADWVQAANADAQARLTDLVTLTVGADSTVFVAHDNRVPPPAWLRHDFKPTTMQLTVRGQVMAVYARNAGIESVIRLGANAEDVTNKDANMYLVFVQKR</sequence>
<dbReference type="EMBL" id="SPUM01000106">
    <property type="protein sequence ID" value="TFW30855.1"/>
    <property type="molecule type" value="Genomic_DNA"/>
</dbReference>
<dbReference type="Gene3D" id="2.60.120.260">
    <property type="entry name" value="Galactose-binding domain-like"/>
    <property type="match status" value="1"/>
</dbReference>
<dbReference type="GO" id="GO:0004553">
    <property type="term" value="F:hydrolase activity, hydrolyzing O-glycosyl compounds"/>
    <property type="evidence" value="ECO:0007669"/>
    <property type="project" value="InterPro"/>
</dbReference>
<dbReference type="Pfam" id="PF02837">
    <property type="entry name" value="Glyco_hydro_2_N"/>
    <property type="match status" value="1"/>
</dbReference>
<evidence type="ECO:0000256" key="1">
    <source>
        <dbReference type="ARBA" id="ARBA00007401"/>
    </source>
</evidence>
<evidence type="ECO:0000259" key="7">
    <source>
        <dbReference type="Pfam" id="PF16355"/>
    </source>
</evidence>